<dbReference type="AlphaFoldDB" id="A0A941EUF7"/>
<gene>
    <name evidence="2" type="ORF">KDL01_29725</name>
</gene>
<dbReference type="RefSeq" id="WP_212531963.1">
    <property type="nucleotide sequence ID" value="NZ_JAGSOG010000208.1"/>
</dbReference>
<dbReference type="GO" id="GO:0009116">
    <property type="term" value="P:nucleoside metabolic process"/>
    <property type="evidence" value="ECO:0007669"/>
    <property type="project" value="InterPro"/>
</dbReference>
<dbReference type="CDD" id="cd09008">
    <property type="entry name" value="MTAN"/>
    <property type="match status" value="1"/>
</dbReference>
<dbReference type="PANTHER" id="PTHR46832:SF1">
    <property type="entry name" value="5'-METHYLTHIOADENOSINE_S-ADENOSYLHOMOCYSTEINE NUCLEOSIDASE"/>
    <property type="match status" value="1"/>
</dbReference>
<dbReference type="EMBL" id="JAGSOG010000208">
    <property type="protein sequence ID" value="MBR7837496.1"/>
    <property type="molecule type" value="Genomic_DNA"/>
</dbReference>
<dbReference type="GO" id="GO:0019284">
    <property type="term" value="P:L-methionine salvage from S-adenosylmethionine"/>
    <property type="evidence" value="ECO:0007669"/>
    <property type="project" value="TreeGrafter"/>
</dbReference>
<dbReference type="SUPFAM" id="SSF53167">
    <property type="entry name" value="Purine and uridine phosphorylases"/>
    <property type="match status" value="1"/>
</dbReference>
<sequence>MTQTPVAFVIAMMEEAEGIFRLGAWEELSLSPFPVYRVGESEAQAVVVLSGIGTTNAAAATQHVLDRFAPDRVVNLGVVGCLNHDIPIGAVHAVSTCAFFDVDVTAFGYKIGQIPETEVHEYPLAGAVEAGDLPTAKVLSGDTFVTGRDGFHPELAGFAADFVDMELTAIAHTLLRNGLLDRLESYKAPSDYCDSESPDAFDENLPYALSHLSTVADLILHAHGIEAGATAGVGR</sequence>
<accession>A0A941EUF7</accession>
<organism evidence="2 3">
    <name type="scientific">Actinospica durhamensis</name>
    <dbReference type="NCBI Taxonomy" id="1508375"/>
    <lineage>
        <taxon>Bacteria</taxon>
        <taxon>Bacillati</taxon>
        <taxon>Actinomycetota</taxon>
        <taxon>Actinomycetes</taxon>
        <taxon>Catenulisporales</taxon>
        <taxon>Actinospicaceae</taxon>
        <taxon>Actinospica</taxon>
    </lineage>
</organism>
<evidence type="ECO:0000313" key="3">
    <source>
        <dbReference type="Proteomes" id="UP000675781"/>
    </source>
</evidence>
<dbReference type="GO" id="GO:0005829">
    <property type="term" value="C:cytosol"/>
    <property type="evidence" value="ECO:0007669"/>
    <property type="project" value="TreeGrafter"/>
</dbReference>
<evidence type="ECO:0000313" key="2">
    <source>
        <dbReference type="EMBL" id="MBR7837496.1"/>
    </source>
</evidence>
<keyword evidence="3" id="KW-1185">Reference proteome</keyword>
<proteinExistence type="predicted"/>
<protein>
    <submittedName>
        <fullName evidence="2">5'-methylthioadenosine/S-adenosylhomocysteine nucleosidase</fullName>
    </submittedName>
</protein>
<dbReference type="GO" id="GO:0008782">
    <property type="term" value="F:adenosylhomocysteine nucleosidase activity"/>
    <property type="evidence" value="ECO:0007669"/>
    <property type="project" value="TreeGrafter"/>
</dbReference>
<dbReference type="InterPro" id="IPR000845">
    <property type="entry name" value="Nucleoside_phosphorylase_d"/>
</dbReference>
<dbReference type="PANTHER" id="PTHR46832">
    <property type="entry name" value="5'-METHYLTHIOADENOSINE/S-ADENOSYLHOMOCYSTEINE NUCLEOSIDASE"/>
    <property type="match status" value="1"/>
</dbReference>
<name>A0A941EUF7_9ACTN</name>
<reference evidence="2" key="1">
    <citation type="submission" date="2021-04" db="EMBL/GenBank/DDBJ databases">
        <title>Genome based classification of Actinospica acidithermotolerans sp. nov., an actinobacterium isolated from an Indonesian hot spring.</title>
        <authorList>
            <person name="Kusuma A.B."/>
            <person name="Putra K.E."/>
            <person name="Nafisah S."/>
            <person name="Loh J."/>
            <person name="Nouioui I."/>
            <person name="Goodfellow M."/>
        </authorList>
    </citation>
    <scope>NUCLEOTIDE SEQUENCE</scope>
    <source>
        <strain evidence="2">CSCA 57</strain>
    </source>
</reference>
<dbReference type="InterPro" id="IPR035994">
    <property type="entry name" value="Nucleoside_phosphorylase_sf"/>
</dbReference>
<dbReference type="Proteomes" id="UP000675781">
    <property type="component" value="Unassembled WGS sequence"/>
</dbReference>
<dbReference type="Gene3D" id="3.40.50.1580">
    <property type="entry name" value="Nucleoside phosphorylase domain"/>
    <property type="match status" value="1"/>
</dbReference>
<comment type="caution">
    <text evidence="2">The sequence shown here is derived from an EMBL/GenBank/DDBJ whole genome shotgun (WGS) entry which is preliminary data.</text>
</comment>
<dbReference type="GO" id="GO:0008930">
    <property type="term" value="F:methylthioadenosine nucleosidase activity"/>
    <property type="evidence" value="ECO:0007669"/>
    <property type="project" value="TreeGrafter"/>
</dbReference>
<evidence type="ECO:0000259" key="1">
    <source>
        <dbReference type="Pfam" id="PF01048"/>
    </source>
</evidence>
<feature type="domain" description="Nucleoside phosphorylase" evidence="1">
    <location>
        <begin position="7"/>
        <end position="178"/>
    </location>
</feature>
<dbReference type="Pfam" id="PF01048">
    <property type="entry name" value="PNP_UDP_1"/>
    <property type="match status" value="1"/>
</dbReference>